<proteinExistence type="predicted"/>
<dbReference type="RefSeq" id="WP_271323210.1">
    <property type="nucleotide sequence ID" value="NZ_JAAGKO020000076.1"/>
</dbReference>
<evidence type="ECO:0000259" key="1">
    <source>
        <dbReference type="Pfam" id="PF08722"/>
    </source>
</evidence>
<dbReference type="InterPro" id="IPR048000">
    <property type="entry name" value="TnsA-like"/>
</dbReference>
<organism evidence="2 3">
    <name type="scientific">Streptantibioticus silvisoli</name>
    <dbReference type="NCBI Taxonomy" id="2705255"/>
    <lineage>
        <taxon>Bacteria</taxon>
        <taxon>Bacillati</taxon>
        <taxon>Actinomycetota</taxon>
        <taxon>Actinomycetes</taxon>
        <taxon>Kitasatosporales</taxon>
        <taxon>Streptomycetaceae</taxon>
        <taxon>Streptantibioticus</taxon>
    </lineage>
</organism>
<keyword evidence="3" id="KW-1185">Reference proteome</keyword>
<sequence length="247" mass="28186">MPRWRTGDAVLSAFELDFVESGQRHRLPLGQGWNRRFEAADPVREFRWAKGGESFAGLYYSTTAGAHVGYESWLERDRLILLDRDPDVVGIASQPFWLHWHDGKRRRRHAPDFFVRLGDGRGRVVDVRAGDRIDRAAAESFEETERACRAVGWEFARVGEPDPVLMANIRWLSRYRRRRCARADVAERLLRVFEEPAPLRPGAERVGDPLLVLPVLFHLLWSGVLSADLEGGLLSSDSLVVTTRGER</sequence>
<protein>
    <submittedName>
        <fullName evidence="2">TnsA-like heteromeric transposase endonuclease subunit</fullName>
    </submittedName>
</protein>
<evidence type="ECO:0000313" key="3">
    <source>
        <dbReference type="Proteomes" id="UP001156398"/>
    </source>
</evidence>
<dbReference type="Pfam" id="PF08722">
    <property type="entry name" value="Tn7_TnsA-like_N"/>
    <property type="match status" value="1"/>
</dbReference>
<name>A0ABT6WAF8_9ACTN</name>
<dbReference type="Proteomes" id="UP001156398">
    <property type="component" value="Unassembled WGS sequence"/>
</dbReference>
<comment type="caution">
    <text evidence="2">The sequence shown here is derived from an EMBL/GenBank/DDBJ whole genome shotgun (WGS) entry which is preliminary data.</text>
</comment>
<gene>
    <name evidence="2" type="ORF">POF43_031445</name>
</gene>
<dbReference type="InterPro" id="IPR014833">
    <property type="entry name" value="TnsA_N"/>
</dbReference>
<reference evidence="2 3" key="1">
    <citation type="submission" date="2023-05" db="EMBL/GenBank/DDBJ databases">
        <title>Streptantibioticus silvisoli sp. nov., acidotolerant actinomycetes 1 from pine litter.</title>
        <authorList>
            <person name="Swiecimska M."/>
            <person name="Golinska P."/>
            <person name="Sangal V."/>
            <person name="Wachnowicz B."/>
            <person name="Goodfellow M."/>
        </authorList>
    </citation>
    <scope>NUCLEOTIDE SEQUENCE [LARGE SCALE GENOMIC DNA]</scope>
    <source>
        <strain evidence="2 3">SL54</strain>
    </source>
</reference>
<dbReference type="EMBL" id="JAAGKO020000076">
    <property type="protein sequence ID" value="MDI5967188.1"/>
    <property type="molecule type" value="Genomic_DNA"/>
</dbReference>
<accession>A0ABT6WAF8</accession>
<dbReference type="NCBIfam" id="NF033179">
    <property type="entry name" value="TnsA_like_Actin"/>
    <property type="match status" value="1"/>
</dbReference>
<evidence type="ECO:0000313" key="2">
    <source>
        <dbReference type="EMBL" id="MDI5967188.1"/>
    </source>
</evidence>
<feature type="domain" description="TnsA endonuclease N-terminal" evidence="1">
    <location>
        <begin position="85"/>
        <end position="156"/>
    </location>
</feature>